<dbReference type="SUPFAM" id="SSF55920">
    <property type="entry name" value="Creatinase/aminopeptidase"/>
    <property type="match status" value="1"/>
</dbReference>
<feature type="domain" description="Peptidase M24" evidence="6">
    <location>
        <begin position="111"/>
        <end position="298"/>
    </location>
</feature>
<evidence type="ECO:0000256" key="5">
    <source>
        <dbReference type="ARBA" id="ARBA00023211"/>
    </source>
</evidence>
<dbReference type="GO" id="GO:0008233">
    <property type="term" value="F:peptidase activity"/>
    <property type="evidence" value="ECO:0007669"/>
    <property type="project" value="TreeGrafter"/>
</dbReference>
<dbReference type="Gene3D" id="3.40.350.10">
    <property type="entry name" value="Creatinase/prolidase N-terminal domain"/>
    <property type="match status" value="1"/>
</dbReference>
<name>X1AW04_9ZZZZ</name>
<accession>X1AW04</accession>
<dbReference type="EMBL" id="BART01016847">
    <property type="protein sequence ID" value="GAG86925.1"/>
    <property type="molecule type" value="Genomic_DNA"/>
</dbReference>
<organism evidence="7">
    <name type="scientific">marine sediment metagenome</name>
    <dbReference type="NCBI Taxonomy" id="412755"/>
    <lineage>
        <taxon>unclassified sequences</taxon>
        <taxon>metagenomes</taxon>
        <taxon>ecological metagenomes</taxon>
    </lineage>
</organism>
<dbReference type="Gene3D" id="3.90.230.10">
    <property type="entry name" value="Creatinase/methionine aminopeptidase superfamily"/>
    <property type="match status" value="1"/>
</dbReference>
<dbReference type="PANTHER" id="PTHR43226:SF4">
    <property type="entry name" value="XAA-PRO AMINOPEPTIDASE 3"/>
    <property type="match status" value="1"/>
</dbReference>
<reference evidence="7" key="1">
    <citation type="journal article" date="2014" name="Front. Microbiol.">
        <title>High frequency of phylogenetically diverse reductive dehalogenase-homologous genes in deep subseafloor sedimentary metagenomes.</title>
        <authorList>
            <person name="Kawai M."/>
            <person name="Futagami T."/>
            <person name="Toyoda A."/>
            <person name="Takaki Y."/>
            <person name="Nishi S."/>
            <person name="Hori S."/>
            <person name="Arai W."/>
            <person name="Tsubouchi T."/>
            <person name="Morono Y."/>
            <person name="Uchiyama I."/>
            <person name="Ito T."/>
            <person name="Fujiyama A."/>
            <person name="Inagaki F."/>
            <person name="Takami H."/>
        </authorList>
    </citation>
    <scope>NUCLEOTIDE SEQUENCE</scope>
    <source>
        <strain evidence="7">Expedition CK06-06</strain>
    </source>
</reference>
<feature type="non-terminal residue" evidence="7">
    <location>
        <position position="301"/>
    </location>
</feature>
<comment type="caution">
    <text evidence="7">The sequence shown here is derived from an EMBL/GenBank/DDBJ whole genome shotgun (WGS) entry which is preliminary data.</text>
</comment>
<evidence type="ECO:0000256" key="1">
    <source>
        <dbReference type="ARBA" id="ARBA00001936"/>
    </source>
</evidence>
<dbReference type="InterPro" id="IPR052433">
    <property type="entry name" value="X-Pro_dipept-like"/>
</dbReference>
<dbReference type="AlphaFoldDB" id="X1AW04"/>
<feature type="non-terminal residue" evidence="7">
    <location>
        <position position="1"/>
    </location>
</feature>
<dbReference type="PANTHER" id="PTHR43226">
    <property type="entry name" value="XAA-PRO AMINOPEPTIDASE 3"/>
    <property type="match status" value="1"/>
</dbReference>
<dbReference type="InterPro" id="IPR029149">
    <property type="entry name" value="Creatin/AminoP/Spt16_N"/>
</dbReference>
<evidence type="ECO:0000259" key="6">
    <source>
        <dbReference type="Pfam" id="PF00557"/>
    </source>
</evidence>
<dbReference type="GO" id="GO:0046872">
    <property type="term" value="F:metal ion binding"/>
    <property type="evidence" value="ECO:0007669"/>
    <property type="project" value="UniProtKB-KW"/>
</dbReference>
<keyword evidence="4" id="KW-0378">Hydrolase</keyword>
<evidence type="ECO:0000256" key="3">
    <source>
        <dbReference type="ARBA" id="ARBA00022723"/>
    </source>
</evidence>
<dbReference type="Pfam" id="PF00557">
    <property type="entry name" value="Peptidase_M24"/>
    <property type="match status" value="1"/>
</dbReference>
<dbReference type="InterPro" id="IPR000994">
    <property type="entry name" value="Pept_M24"/>
</dbReference>
<evidence type="ECO:0000313" key="7">
    <source>
        <dbReference type="EMBL" id="GAG86925.1"/>
    </source>
</evidence>
<evidence type="ECO:0000256" key="2">
    <source>
        <dbReference type="ARBA" id="ARBA00008766"/>
    </source>
</evidence>
<proteinExistence type="inferred from homology"/>
<comment type="cofactor">
    <cofactor evidence="1">
        <name>Mn(2+)</name>
        <dbReference type="ChEBI" id="CHEBI:29035"/>
    </cofactor>
</comment>
<sequence length="301" mass="34206">PNLLKDEQAREKTGMTEIYPLTYFDELIARRAKQLGLRFHVRLSPGDTIDNARWETRIFTGRKNRTHYNDQISIDNYRIKKLKEHYPICEFEDIVPHIDRLRLIKSPEEIEIIRRNGRISAEGVKQAMLASRPGAYEYEVEAAAMFVILRNGCRGFAYPSIVASGPNSCIWHYSASSRKMEDGDILLMDFGGELDYMCMDISRTWPINGKFTPEQRESYTIALAVQKACIEAYRPGVTSADVQKHVAEVMKKKGLDPRGLKGGIGHYVGMSTHDVGPRGIPLEEGMVFAIEPGLYYPEKNS</sequence>
<dbReference type="GO" id="GO:0006508">
    <property type="term" value="P:proteolysis"/>
    <property type="evidence" value="ECO:0007669"/>
    <property type="project" value="TreeGrafter"/>
</dbReference>
<dbReference type="InterPro" id="IPR036005">
    <property type="entry name" value="Creatinase/aminopeptidase-like"/>
</dbReference>
<comment type="similarity">
    <text evidence="2">Belongs to the peptidase M24B family.</text>
</comment>
<evidence type="ECO:0000256" key="4">
    <source>
        <dbReference type="ARBA" id="ARBA00022801"/>
    </source>
</evidence>
<keyword evidence="3" id="KW-0479">Metal-binding</keyword>
<protein>
    <recommendedName>
        <fullName evidence="6">Peptidase M24 domain-containing protein</fullName>
    </recommendedName>
</protein>
<keyword evidence="5" id="KW-0464">Manganese</keyword>
<gene>
    <name evidence="7" type="ORF">S01H4_32271</name>
</gene>